<dbReference type="RefSeq" id="WP_320555764.1">
    <property type="nucleotide sequence ID" value="NZ_JAXDAE010000007.1"/>
</dbReference>
<name>A0ABU5ERL9_9FLAO</name>
<dbReference type="InterPro" id="IPR052894">
    <property type="entry name" value="AsmA-related"/>
</dbReference>
<feature type="compositionally biased region" description="Basic and acidic residues" evidence="1">
    <location>
        <begin position="877"/>
        <end position="886"/>
    </location>
</feature>
<reference evidence="3 4" key="1">
    <citation type="submission" date="2023-11" db="EMBL/GenBank/DDBJ databases">
        <title>Winogradskyella pelagius sp. nov., isolated from coastal sediment.</title>
        <authorList>
            <person name="Li F."/>
        </authorList>
    </citation>
    <scope>NUCLEOTIDE SEQUENCE [LARGE SCALE GENOMIC DNA]</scope>
    <source>
        <strain evidence="3 4">KCTC 23502</strain>
    </source>
</reference>
<feature type="compositionally biased region" description="Polar residues" evidence="1">
    <location>
        <begin position="835"/>
        <end position="846"/>
    </location>
</feature>
<dbReference type="EMBL" id="JAXDAE010000007">
    <property type="protein sequence ID" value="MDY2587399.1"/>
    <property type="molecule type" value="Genomic_DNA"/>
</dbReference>
<evidence type="ECO:0000313" key="4">
    <source>
        <dbReference type="Proteomes" id="UP001285855"/>
    </source>
</evidence>
<evidence type="ECO:0000256" key="1">
    <source>
        <dbReference type="SAM" id="MobiDB-lite"/>
    </source>
</evidence>
<protein>
    <submittedName>
        <fullName evidence="3">AsmA-like C-terminal region-containing protein</fullName>
    </submittedName>
</protein>
<feature type="transmembrane region" description="Helical" evidence="2">
    <location>
        <begin position="7"/>
        <end position="26"/>
    </location>
</feature>
<keyword evidence="2" id="KW-0812">Transmembrane</keyword>
<evidence type="ECO:0000256" key="2">
    <source>
        <dbReference type="SAM" id="Phobius"/>
    </source>
</evidence>
<dbReference type="PANTHER" id="PTHR30441:SF8">
    <property type="entry name" value="DUF748 DOMAIN-CONTAINING PROTEIN"/>
    <property type="match status" value="1"/>
</dbReference>
<comment type="caution">
    <text evidence="3">The sequence shown here is derived from an EMBL/GenBank/DDBJ whole genome shotgun (WGS) entry which is preliminary data.</text>
</comment>
<keyword evidence="4" id="KW-1185">Reference proteome</keyword>
<proteinExistence type="predicted"/>
<sequence>MKKIFKILGIILLIFIAVLVAVPFVLESKIDAIVQNYADENLDADLSFDDISLSLISSFPKAEVRVENLKITNKAPFKDETLATAKAISFEMPIGELLKGTEEPLRVNEIIADELLLTLKTNKNGSTNYDIVKQAEDFSEVSTPEEQSSGFSFDIQYYEVNNSAFTYIDEGSNTSFYIAELNHNGKGIFSAEQSELDTKTEARISMSIDSTEYLSNNNIKLEALIGLDLEENKYSFKENKGYINALPLEFEGFVQMVEDGQLIDITFKNPESSFKDFLAVIPEVYAKNIENVNTTGNFTVIGIIKGLVSEQTIPNIDINMRSDNASFKYPDLPKRVTNIMINASVKNTTGIADDTYVDLNQLDFKIDEDVFKSEAHIKNLTSNIRVDADLDGVLNLGNITKAYPIEFENQLSGILKGKLNTSFDMDAIESNAYQRIKNNGSVSVSNFIFSSEDIVNPMQINKADLTFNQGSVSLNSFNAQTGKSDFSATGTMNNLLGFLLSDKKLQGDFNVTSNTFAISDFMVEDESATETSNKKTSSSESLKIPDFLDCSITANAKTVIYDNLNLKNVKGELRIKDQNANLSNMTSDLFDGQLGISGNVNTKEATPKFDMKLAMQQFDISQSFKDLEMLQALAPIAKVVQGKLNSTINVSGLLDENFSPDLATISGNALAELLTSSIDVSKSPLLSGLGSQLDFIDFTQLQKDIKTKLSFEDGRVNVQPFRITYKDIPIEVSGSHSFTNTMSYSAVLQVPAKYLGSDVNRLIGQINDAEVNKISVPVTANIGGTFSSPSISTDLTSGISNLTEQLIEIQKQKVIGKGKDKINDLLDNFLGGNNKSTKTDSTNVKSDSTKKDPKEAIKEGVGNVLGGILNGKKKNDKKPQDSIKNN</sequence>
<accession>A0ABU5ERL9</accession>
<dbReference type="Proteomes" id="UP001285855">
    <property type="component" value="Unassembled WGS sequence"/>
</dbReference>
<evidence type="ECO:0000313" key="3">
    <source>
        <dbReference type="EMBL" id="MDY2587399.1"/>
    </source>
</evidence>
<keyword evidence="2" id="KW-0472">Membrane</keyword>
<keyword evidence="2" id="KW-1133">Transmembrane helix</keyword>
<organism evidence="3 4">
    <name type="scientific">Winogradskyella aquimaris</name>
    <dbReference type="NCBI Taxonomy" id="864074"/>
    <lineage>
        <taxon>Bacteria</taxon>
        <taxon>Pseudomonadati</taxon>
        <taxon>Bacteroidota</taxon>
        <taxon>Flavobacteriia</taxon>
        <taxon>Flavobacteriales</taxon>
        <taxon>Flavobacteriaceae</taxon>
        <taxon>Winogradskyella</taxon>
    </lineage>
</organism>
<feature type="compositionally biased region" description="Basic and acidic residues" evidence="1">
    <location>
        <begin position="847"/>
        <end position="858"/>
    </location>
</feature>
<gene>
    <name evidence="3" type="ORF">SNF14_08620</name>
</gene>
<feature type="region of interest" description="Disordered" evidence="1">
    <location>
        <begin position="832"/>
        <end position="886"/>
    </location>
</feature>
<dbReference type="PANTHER" id="PTHR30441">
    <property type="entry name" value="DUF748 DOMAIN-CONTAINING PROTEIN"/>
    <property type="match status" value="1"/>
</dbReference>